<dbReference type="AlphaFoldDB" id="A0A2W2BU11"/>
<feature type="region of interest" description="Disordered" evidence="1">
    <location>
        <begin position="25"/>
        <end position="79"/>
    </location>
</feature>
<accession>A0A2W2BU11</accession>
<keyword evidence="4" id="KW-1185">Reference proteome</keyword>
<feature type="chain" id="PRO_5016005853" evidence="2">
    <location>
        <begin position="23"/>
        <end position="79"/>
    </location>
</feature>
<dbReference type="EMBL" id="QKTW01000025">
    <property type="protein sequence ID" value="PZF71303.1"/>
    <property type="molecule type" value="Genomic_DNA"/>
</dbReference>
<sequence>MKTIIVMMTLFCLTSYWRDASAQTKTKTYTNDTTQHKSKKSHPKSSGKNVPQNRTKADSLNENLKSNTKPGRVDTARMK</sequence>
<dbReference type="RefSeq" id="WP_111000448.1">
    <property type="nucleotide sequence ID" value="NZ_QKTW01000025.1"/>
</dbReference>
<proteinExistence type="predicted"/>
<feature type="compositionally biased region" description="Basic residues" evidence="1">
    <location>
        <begin position="36"/>
        <end position="45"/>
    </location>
</feature>
<evidence type="ECO:0000313" key="3">
    <source>
        <dbReference type="EMBL" id="PZF71303.1"/>
    </source>
</evidence>
<feature type="compositionally biased region" description="Polar residues" evidence="1">
    <location>
        <begin position="47"/>
        <end position="69"/>
    </location>
</feature>
<keyword evidence="2" id="KW-0732">Signal</keyword>
<protein>
    <submittedName>
        <fullName evidence="3">Uncharacterized protein</fullName>
    </submittedName>
</protein>
<gene>
    <name evidence="3" type="ORF">DN068_18575</name>
</gene>
<evidence type="ECO:0000256" key="2">
    <source>
        <dbReference type="SAM" id="SignalP"/>
    </source>
</evidence>
<reference evidence="3 4" key="1">
    <citation type="submission" date="2018-06" db="EMBL/GenBank/DDBJ databases">
        <title>Mucibacter soli gen. nov., sp. nov., a new member of the family Chitinophagaceae producing mucin.</title>
        <authorList>
            <person name="Kim M.-K."/>
            <person name="Park S."/>
            <person name="Kim T.-S."/>
            <person name="Joung Y."/>
            <person name="Han J.-H."/>
            <person name="Kim S.B."/>
        </authorList>
    </citation>
    <scope>NUCLEOTIDE SEQUENCE [LARGE SCALE GENOMIC DNA]</scope>
    <source>
        <strain evidence="3 4">R1-15</strain>
    </source>
</reference>
<dbReference type="Proteomes" id="UP000248745">
    <property type="component" value="Unassembled WGS sequence"/>
</dbReference>
<evidence type="ECO:0000256" key="1">
    <source>
        <dbReference type="SAM" id="MobiDB-lite"/>
    </source>
</evidence>
<name>A0A2W2BU11_9BACT</name>
<feature type="signal peptide" evidence="2">
    <location>
        <begin position="1"/>
        <end position="22"/>
    </location>
</feature>
<comment type="caution">
    <text evidence="3">The sequence shown here is derived from an EMBL/GenBank/DDBJ whole genome shotgun (WGS) entry which is preliminary data.</text>
</comment>
<organism evidence="3 4">
    <name type="scientific">Taibaiella soli</name>
    <dbReference type="NCBI Taxonomy" id="1649169"/>
    <lineage>
        <taxon>Bacteria</taxon>
        <taxon>Pseudomonadati</taxon>
        <taxon>Bacteroidota</taxon>
        <taxon>Chitinophagia</taxon>
        <taxon>Chitinophagales</taxon>
        <taxon>Chitinophagaceae</taxon>
        <taxon>Taibaiella</taxon>
    </lineage>
</organism>
<evidence type="ECO:0000313" key="4">
    <source>
        <dbReference type="Proteomes" id="UP000248745"/>
    </source>
</evidence>